<dbReference type="AlphaFoldDB" id="S8CIP1"/>
<dbReference type="PANTHER" id="PTHR20852">
    <property type="entry name" value="GLUTAMINE SYNTHETASE"/>
    <property type="match status" value="1"/>
</dbReference>
<dbReference type="PANTHER" id="PTHR20852:SF93">
    <property type="entry name" value="GLUTAMINE SYNTHETASE CYTOSOLIC ISOZYME 1-1"/>
    <property type="match status" value="1"/>
</dbReference>
<evidence type="ECO:0000313" key="4">
    <source>
        <dbReference type="Proteomes" id="UP000015453"/>
    </source>
</evidence>
<gene>
    <name evidence="3" type="ORF">M569_08181</name>
</gene>
<dbReference type="InterPro" id="IPR014746">
    <property type="entry name" value="Gln_synth/guanido_kin_cat_dom"/>
</dbReference>
<dbReference type="GO" id="GO:0004356">
    <property type="term" value="F:glutamine synthetase activity"/>
    <property type="evidence" value="ECO:0007669"/>
    <property type="project" value="TreeGrafter"/>
</dbReference>
<sequence>GPYYCGVGAEKAFGRDIVDAHYKACLYAGINISGINGEVMPGQNVKMKFDLIEILIQVFVNVDYG</sequence>
<comment type="caution">
    <text evidence="3">The sequence shown here is derived from an EMBL/GenBank/DDBJ whole genome shotgun (WGS) entry which is preliminary data.</text>
</comment>
<proteinExistence type="predicted"/>
<dbReference type="OrthoDB" id="1936100at2759"/>
<dbReference type="GO" id="GO:0005737">
    <property type="term" value="C:cytoplasm"/>
    <property type="evidence" value="ECO:0007669"/>
    <property type="project" value="UniProtKB-SubCell"/>
</dbReference>
<keyword evidence="2" id="KW-0963">Cytoplasm</keyword>
<keyword evidence="4" id="KW-1185">Reference proteome</keyword>
<organism evidence="3 4">
    <name type="scientific">Genlisea aurea</name>
    <dbReference type="NCBI Taxonomy" id="192259"/>
    <lineage>
        <taxon>Eukaryota</taxon>
        <taxon>Viridiplantae</taxon>
        <taxon>Streptophyta</taxon>
        <taxon>Embryophyta</taxon>
        <taxon>Tracheophyta</taxon>
        <taxon>Spermatophyta</taxon>
        <taxon>Magnoliopsida</taxon>
        <taxon>eudicotyledons</taxon>
        <taxon>Gunneridae</taxon>
        <taxon>Pentapetalae</taxon>
        <taxon>asterids</taxon>
        <taxon>lamiids</taxon>
        <taxon>Lamiales</taxon>
        <taxon>Lentibulariaceae</taxon>
        <taxon>Genlisea</taxon>
    </lineage>
</organism>
<dbReference type="EMBL" id="AUSU01003597">
    <property type="protein sequence ID" value="EPS66595.1"/>
    <property type="molecule type" value="Genomic_DNA"/>
</dbReference>
<accession>S8CIP1</accession>
<name>S8CIP1_9LAMI</name>
<dbReference type="InterPro" id="IPR050292">
    <property type="entry name" value="Glutamine_Synthetase"/>
</dbReference>
<evidence type="ECO:0000313" key="3">
    <source>
        <dbReference type="EMBL" id="EPS66595.1"/>
    </source>
</evidence>
<protein>
    <submittedName>
        <fullName evidence="3">Glutamine synthetase</fullName>
    </submittedName>
</protein>
<dbReference type="GO" id="GO:0006542">
    <property type="term" value="P:glutamine biosynthetic process"/>
    <property type="evidence" value="ECO:0007669"/>
    <property type="project" value="TreeGrafter"/>
</dbReference>
<dbReference type="Gene3D" id="3.30.590.10">
    <property type="entry name" value="Glutamine synthetase/guanido kinase, catalytic domain"/>
    <property type="match status" value="1"/>
</dbReference>
<dbReference type="SUPFAM" id="SSF55931">
    <property type="entry name" value="Glutamine synthetase/guanido kinase"/>
    <property type="match status" value="1"/>
</dbReference>
<evidence type="ECO:0000256" key="1">
    <source>
        <dbReference type="ARBA" id="ARBA00004496"/>
    </source>
</evidence>
<dbReference type="Proteomes" id="UP000015453">
    <property type="component" value="Unassembled WGS sequence"/>
</dbReference>
<feature type="non-terminal residue" evidence="3">
    <location>
        <position position="1"/>
    </location>
</feature>
<evidence type="ECO:0000256" key="2">
    <source>
        <dbReference type="ARBA" id="ARBA00022490"/>
    </source>
</evidence>
<comment type="subcellular location">
    <subcellularLocation>
        <location evidence="1">Cytoplasm</location>
    </subcellularLocation>
</comment>
<reference evidence="3 4" key="1">
    <citation type="journal article" date="2013" name="BMC Genomics">
        <title>The miniature genome of a carnivorous plant Genlisea aurea contains a low number of genes and short non-coding sequences.</title>
        <authorList>
            <person name="Leushkin E.V."/>
            <person name="Sutormin R.A."/>
            <person name="Nabieva E.R."/>
            <person name="Penin A.A."/>
            <person name="Kondrashov A.S."/>
            <person name="Logacheva M.D."/>
        </authorList>
    </citation>
    <scope>NUCLEOTIDE SEQUENCE [LARGE SCALE GENOMIC DNA]</scope>
</reference>